<name>A0A0L6U359_9FIRM</name>
<evidence type="ECO:0000256" key="2">
    <source>
        <dbReference type="ARBA" id="ARBA00009130"/>
    </source>
</evidence>
<gene>
    <name evidence="8" type="ORF">AKG39_04285</name>
</gene>
<dbReference type="SUPFAM" id="SSF55424">
    <property type="entry name" value="FAD/NAD-linked reductases, dimerisation (C-terminal) domain"/>
    <property type="match status" value="1"/>
</dbReference>
<keyword evidence="5" id="KW-0560">Oxidoreductase</keyword>
<reference evidence="9" key="1">
    <citation type="submission" date="2015-07" db="EMBL/GenBank/DDBJ databases">
        <title>Draft genome sequence of Acetobacterium bakii DSM 8293, a potential psychrophilic chemical producer through syngas fermentation.</title>
        <authorList>
            <person name="Song Y."/>
            <person name="Hwang S."/>
            <person name="Cho B.-K."/>
        </authorList>
    </citation>
    <scope>NUCLEOTIDE SEQUENCE [LARGE SCALE GENOMIC DNA]</scope>
    <source>
        <strain evidence="9">DSM 8239</strain>
    </source>
</reference>
<dbReference type="Proteomes" id="UP000036873">
    <property type="component" value="Unassembled WGS sequence"/>
</dbReference>
<evidence type="ECO:0000259" key="7">
    <source>
        <dbReference type="PROSITE" id="PS50206"/>
    </source>
</evidence>
<dbReference type="InterPro" id="IPR001763">
    <property type="entry name" value="Rhodanese-like_dom"/>
</dbReference>
<accession>A0A0L6U359</accession>
<dbReference type="InterPro" id="IPR036873">
    <property type="entry name" value="Rhodanese-like_dom_sf"/>
</dbReference>
<dbReference type="InterPro" id="IPR036188">
    <property type="entry name" value="FAD/NAD-bd_sf"/>
</dbReference>
<proteinExistence type="inferred from homology"/>
<dbReference type="AlphaFoldDB" id="A0A0L6U359"/>
<evidence type="ECO:0000256" key="6">
    <source>
        <dbReference type="ARBA" id="ARBA00023284"/>
    </source>
</evidence>
<dbReference type="SUPFAM" id="SSF52821">
    <property type="entry name" value="Rhodanese/Cell cycle control phosphatase"/>
    <property type="match status" value="1"/>
</dbReference>
<dbReference type="EMBL" id="LGYO01000008">
    <property type="protein sequence ID" value="KNZ42944.1"/>
    <property type="molecule type" value="Genomic_DNA"/>
</dbReference>
<evidence type="ECO:0000256" key="4">
    <source>
        <dbReference type="ARBA" id="ARBA00022827"/>
    </source>
</evidence>
<comment type="similarity">
    <text evidence="2">Belongs to the class-III pyridine nucleotide-disulfide oxidoreductase family.</text>
</comment>
<keyword evidence="3" id="KW-0285">Flavoprotein</keyword>
<evidence type="ECO:0000256" key="3">
    <source>
        <dbReference type="ARBA" id="ARBA00022630"/>
    </source>
</evidence>
<feature type="domain" description="Rhodanese" evidence="7">
    <location>
        <begin position="461"/>
        <end position="544"/>
    </location>
</feature>
<evidence type="ECO:0000256" key="5">
    <source>
        <dbReference type="ARBA" id="ARBA00023002"/>
    </source>
</evidence>
<protein>
    <submittedName>
        <fullName evidence="8">Dehydrogenase</fullName>
    </submittedName>
</protein>
<dbReference type="OrthoDB" id="9802028at2"/>
<dbReference type="InterPro" id="IPR016156">
    <property type="entry name" value="FAD/NAD-linked_Rdtase_dimer_sf"/>
</dbReference>
<dbReference type="PRINTS" id="PR00411">
    <property type="entry name" value="PNDRDTASEI"/>
</dbReference>
<evidence type="ECO:0000313" key="8">
    <source>
        <dbReference type="EMBL" id="KNZ42944.1"/>
    </source>
</evidence>
<dbReference type="GO" id="GO:0016491">
    <property type="term" value="F:oxidoreductase activity"/>
    <property type="evidence" value="ECO:0007669"/>
    <property type="project" value="UniProtKB-KW"/>
</dbReference>
<evidence type="ECO:0000256" key="1">
    <source>
        <dbReference type="ARBA" id="ARBA00001974"/>
    </source>
</evidence>
<dbReference type="InterPro" id="IPR050260">
    <property type="entry name" value="FAD-bd_OxRdtase"/>
</dbReference>
<dbReference type="PROSITE" id="PS50206">
    <property type="entry name" value="RHODANESE_3"/>
    <property type="match status" value="1"/>
</dbReference>
<keyword evidence="9" id="KW-1185">Reference proteome</keyword>
<dbReference type="Pfam" id="PF00581">
    <property type="entry name" value="Rhodanese"/>
    <property type="match status" value="1"/>
</dbReference>
<evidence type="ECO:0000313" key="9">
    <source>
        <dbReference type="Proteomes" id="UP000036873"/>
    </source>
</evidence>
<keyword evidence="4" id="KW-0274">FAD</keyword>
<dbReference type="Gene3D" id="3.40.250.10">
    <property type="entry name" value="Rhodanese-like domain"/>
    <property type="match status" value="1"/>
</dbReference>
<dbReference type="Pfam" id="PF02852">
    <property type="entry name" value="Pyr_redox_dim"/>
    <property type="match status" value="1"/>
</dbReference>
<sequence length="546" mass="59717">MKIIVIGAVAAGTSAAAKARRNNDYADIVIYEKDQDISYSGCGLPYYIGGKVPSIESLVPRDAGFFKAKYNIDIFTRHEVLKIDIYHKTLLVKNLVTGNTFKDVYDKLIISTGAHAFVPPIKGIHNANVFFLRNVQNAVAIKTFMQKHLPKTAVIVGSGFIGFEVMENLIDAGIKVILVERAGKLTPNLDEDMSKYLESILSKMEISIFKNSNVVEATNQGVLLDNGTLIPGEMIIIATGVKPNVSLAEDAGLILGTTGAIKVDEHMMTIDTDVYACGDCIETWSAVTKKPHYRPLGSTANKTGRICGDSITGGNMIYTGNLGTGIFKFFDLSIGSTGLSEAEAIKNGYDFLVSHNIKPNKPAYTGGREMIIKAIADKDTGKILGVQIIGYEGVDKRLDVFVTLITYGATVDELFNLDLGYAPPFSNTKDPIHYTGMILDNALNNGRDLITSETLKKKLNSEEVFEIIDTRIEQQYQDSHIPNAKNIPHSELRGRLSMLNKSAPIVTYCNKGVTGNATQNILINHGFKKVYNLSGGYEFFEATKEK</sequence>
<dbReference type="PRINTS" id="PR00368">
    <property type="entry name" value="FADPNR"/>
</dbReference>
<dbReference type="STRING" id="52689.AKG39_04285"/>
<dbReference type="PANTHER" id="PTHR43429">
    <property type="entry name" value="PYRIDINE NUCLEOTIDE-DISULFIDE OXIDOREDUCTASE DOMAIN-CONTAINING"/>
    <property type="match status" value="1"/>
</dbReference>
<comment type="caution">
    <text evidence="8">The sequence shown here is derived from an EMBL/GenBank/DDBJ whole genome shotgun (WGS) entry which is preliminary data.</text>
</comment>
<dbReference type="PANTHER" id="PTHR43429:SF1">
    <property type="entry name" value="NAD(P)H SULFUR OXIDOREDUCTASE (COA-DEPENDENT)"/>
    <property type="match status" value="1"/>
</dbReference>
<comment type="cofactor">
    <cofactor evidence="1">
        <name>FAD</name>
        <dbReference type="ChEBI" id="CHEBI:57692"/>
    </cofactor>
</comment>
<organism evidence="8 9">
    <name type="scientific">Acetobacterium bakii</name>
    <dbReference type="NCBI Taxonomy" id="52689"/>
    <lineage>
        <taxon>Bacteria</taxon>
        <taxon>Bacillati</taxon>
        <taxon>Bacillota</taxon>
        <taxon>Clostridia</taxon>
        <taxon>Eubacteriales</taxon>
        <taxon>Eubacteriaceae</taxon>
        <taxon>Acetobacterium</taxon>
    </lineage>
</organism>
<dbReference type="Gene3D" id="3.50.50.60">
    <property type="entry name" value="FAD/NAD(P)-binding domain"/>
    <property type="match status" value="2"/>
</dbReference>
<dbReference type="Pfam" id="PF07992">
    <property type="entry name" value="Pyr_redox_2"/>
    <property type="match status" value="1"/>
</dbReference>
<dbReference type="SMART" id="SM00450">
    <property type="entry name" value="RHOD"/>
    <property type="match status" value="1"/>
</dbReference>
<dbReference type="InterPro" id="IPR004099">
    <property type="entry name" value="Pyr_nucl-diS_OxRdtase_dimer"/>
</dbReference>
<keyword evidence="6" id="KW-0676">Redox-active center</keyword>
<dbReference type="PATRIC" id="fig|52689.4.peg.3907"/>
<dbReference type="RefSeq" id="WP_050739125.1">
    <property type="nucleotide sequence ID" value="NZ_LGYO01000008.1"/>
</dbReference>
<dbReference type="SUPFAM" id="SSF51905">
    <property type="entry name" value="FAD/NAD(P)-binding domain"/>
    <property type="match status" value="2"/>
</dbReference>
<dbReference type="InterPro" id="IPR023753">
    <property type="entry name" value="FAD/NAD-binding_dom"/>
</dbReference>